<dbReference type="Gene3D" id="1.10.560.10">
    <property type="entry name" value="GroEL-like equatorial domain"/>
    <property type="match status" value="1"/>
</dbReference>
<evidence type="ECO:0000313" key="1">
    <source>
        <dbReference type="EMBL" id="KAK0393771.1"/>
    </source>
</evidence>
<reference evidence="1" key="1">
    <citation type="submission" date="2023-06" db="EMBL/GenBank/DDBJ databases">
        <title>Genomic analysis of the entomopathogenic nematode Steinernema hermaphroditum.</title>
        <authorList>
            <person name="Schwarz E.M."/>
            <person name="Heppert J.K."/>
            <person name="Baniya A."/>
            <person name="Schwartz H.T."/>
            <person name="Tan C.-H."/>
            <person name="Antoshechkin I."/>
            <person name="Sternberg P.W."/>
            <person name="Goodrich-Blair H."/>
            <person name="Dillman A.R."/>
        </authorList>
    </citation>
    <scope>NUCLEOTIDE SEQUENCE</scope>
    <source>
        <strain evidence="1">PS9179</strain>
        <tissue evidence="1">Whole animal</tissue>
    </source>
</reference>
<proteinExistence type="predicted"/>
<evidence type="ECO:0000313" key="2">
    <source>
        <dbReference type="Proteomes" id="UP001175271"/>
    </source>
</evidence>
<accession>A0AA39GUM2</accession>
<comment type="caution">
    <text evidence="1">The sequence shown here is derived from an EMBL/GenBank/DDBJ whole genome shotgun (WGS) entry which is preliminary data.</text>
</comment>
<dbReference type="Proteomes" id="UP001175271">
    <property type="component" value="Unassembled WGS sequence"/>
</dbReference>
<dbReference type="GO" id="GO:0005524">
    <property type="term" value="F:ATP binding"/>
    <property type="evidence" value="ECO:0007669"/>
    <property type="project" value="InterPro"/>
</dbReference>
<dbReference type="InterPro" id="IPR027413">
    <property type="entry name" value="GROEL-like_equatorial_sf"/>
</dbReference>
<sequence length="119" mass="12881">MSSAVVVPSKPPSTSTLKHSLLAWPAVNSSQWPLLLMPCSSFLRPLQRTLRKTASPYAFAGLDLIKGTVGDRKSAGVLEPLISKVKSLKFATEAAITILRIDDLIKLDKVEPRGGDECH</sequence>
<name>A0AA39GUM2_9BILA</name>
<dbReference type="AlphaFoldDB" id="A0AA39GUM2"/>
<dbReference type="InterPro" id="IPR002423">
    <property type="entry name" value="Cpn60/GroEL/TCP-1"/>
</dbReference>
<protein>
    <submittedName>
        <fullName evidence="1">Uncharacterized protein</fullName>
    </submittedName>
</protein>
<gene>
    <name evidence="1" type="ORF">QR680_000393</name>
</gene>
<organism evidence="1 2">
    <name type="scientific">Steinernema hermaphroditum</name>
    <dbReference type="NCBI Taxonomy" id="289476"/>
    <lineage>
        <taxon>Eukaryota</taxon>
        <taxon>Metazoa</taxon>
        <taxon>Ecdysozoa</taxon>
        <taxon>Nematoda</taxon>
        <taxon>Chromadorea</taxon>
        <taxon>Rhabditida</taxon>
        <taxon>Tylenchina</taxon>
        <taxon>Panagrolaimomorpha</taxon>
        <taxon>Strongyloidoidea</taxon>
        <taxon>Steinernematidae</taxon>
        <taxon>Steinernema</taxon>
    </lineage>
</organism>
<keyword evidence="2" id="KW-1185">Reference proteome</keyword>
<dbReference type="Pfam" id="PF00118">
    <property type="entry name" value="Cpn60_TCP1"/>
    <property type="match status" value="1"/>
</dbReference>
<dbReference type="SUPFAM" id="SSF48592">
    <property type="entry name" value="GroEL equatorial domain-like"/>
    <property type="match status" value="1"/>
</dbReference>
<dbReference type="EMBL" id="JAUCMV010000005">
    <property type="protein sequence ID" value="KAK0393771.1"/>
    <property type="molecule type" value="Genomic_DNA"/>
</dbReference>